<proteinExistence type="predicted"/>
<reference evidence="1" key="1">
    <citation type="submission" date="2019-08" db="EMBL/GenBank/DDBJ databases">
        <authorList>
            <person name="Kucharzyk K."/>
            <person name="Murdoch R.W."/>
            <person name="Higgins S."/>
            <person name="Loffler F."/>
        </authorList>
    </citation>
    <scope>NUCLEOTIDE SEQUENCE</scope>
</reference>
<comment type="caution">
    <text evidence="1">The sequence shown here is derived from an EMBL/GenBank/DDBJ whole genome shotgun (WGS) entry which is preliminary data.</text>
</comment>
<name>A0A645GYX1_9ZZZZ</name>
<dbReference type="EMBL" id="VSSQ01083692">
    <property type="protein sequence ID" value="MPN31938.1"/>
    <property type="molecule type" value="Genomic_DNA"/>
</dbReference>
<protein>
    <submittedName>
        <fullName evidence="1">Uncharacterized protein</fullName>
    </submittedName>
</protein>
<dbReference type="AlphaFoldDB" id="A0A645GYX1"/>
<evidence type="ECO:0000313" key="1">
    <source>
        <dbReference type="EMBL" id="MPN31938.1"/>
    </source>
</evidence>
<accession>A0A645GYX1</accession>
<gene>
    <name evidence="1" type="ORF">SDC9_179413</name>
</gene>
<organism evidence="1">
    <name type="scientific">bioreactor metagenome</name>
    <dbReference type="NCBI Taxonomy" id="1076179"/>
    <lineage>
        <taxon>unclassified sequences</taxon>
        <taxon>metagenomes</taxon>
        <taxon>ecological metagenomes</taxon>
    </lineage>
</organism>
<sequence>MKQLALSLAIAAGPVWAENPHSPELAIAKTYKSAFVDYRFIQDETVLDWRPRVVRRA</sequence>